<evidence type="ECO:0000313" key="1">
    <source>
        <dbReference type="EMBL" id="EFC88753.1"/>
    </source>
</evidence>
<organism evidence="1 2">
    <name type="scientific">Neisseria mucosa (strain ATCC 25996 / DSM 4631 / NCTC 10774 / M26)</name>
    <dbReference type="NCBI Taxonomy" id="546266"/>
    <lineage>
        <taxon>Bacteria</taxon>
        <taxon>Pseudomonadati</taxon>
        <taxon>Pseudomonadota</taxon>
        <taxon>Betaproteobacteria</taxon>
        <taxon>Neisseriales</taxon>
        <taxon>Neisseriaceae</taxon>
        <taxon>Neisseria</taxon>
    </lineage>
</organism>
<accession>D2ZW10</accession>
<dbReference type="AlphaFoldDB" id="D2ZW10"/>
<name>D2ZW10_NEIM2</name>
<dbReference type="STRING" id="546266.NEIMUCOT_04802"/>
<reference evidence="1 2" key="1">
    <citation type="submission" date="2009-10" db="EMBL/GenBank/DDBJ databases">
        <authorList>
            <person name="Weinstock G."/>
            <person name="Sodergren E."/>
            <person name="Clifton S."/>
            <person name="Fulton L."/>
            <person name="Fulton B."/>
            <person name="Courtney L."/>
            <person name="Fronick C."/>
            <person name="Harrison M."/>
            <person name="Strong C."/>
            <person name="Farmer C."/>
            <person name="Delahaunty K."/>
            <person name="Markovic C."/>
            <person name="Hall O."/>
            <person name="Minx P."/>
            <person name="Tomlinson C."/>
            <person name="Mitreva M."/>
            <person name="Nelson J."/>
            <person name="Hou S."/>
            <person name="Wollam A."/>
            <person name="Pepin K.H."/>
            <person name="Johnson M."/>
            <person name="Bhonagiri V."/>
            <person name="Nash W.E."/>
            <person name="Warren W."/>
            <person name="Chinwalla A."/>
            <person name="Mardis E.R."/>
            <person name="Wilson R.K."/>
        </authorList>
    </citation>
    <scope>NUCLEOTIDE SEQUENCE [LARGE SCALE GENOMIC DNA]</scope>
    <source>
        <strain evidence="2">ATCC 25996 / DSM 4631 / NCTC 10774 / M26</strain>
    </source>
</reference>
<gene>
    <name evidence="1" type="ORF">NEIMUCOT_04802</name>
</gene>
<evidence type="ECO:0000313" key="2">
    <source>
        <dbReference type="Proteomes" id="UP000003344"/>
    </source>
</evidence>
<dbReference type="Proteomes" id="UP000003344">
    <property type="component" value="Unassembled WGS sequence"/>
</dbReference>
<proteinExistence type="predicted"/>
<sequence>MRFGRSWLTPDVLYVERSSEKFPAFQTTSNGVYFIAKSCR</sequence>
<comment type="caution">
    <text evidence="1">The sequence shown here is derived from an EMBL/GenBank/DDBJ whole genome shotgun (WGS) entry which is preliminary data.</text>
</comment>
<dbReference type="EMBL" id="ACDX02000006">
    <property type="protein sequence ID" value="EFC88753.1"/>
    <property type="molecule type" value="Genomic_DNA"/>
</dbReference>
<protein>
    <submittedName>
        <fullName evidence="1">Uncharacterized protein</fullName>
    </submittedName>
</protein>